<evidence type="ECO:0000313" key="3">
    <source>
        <dbReference type="EMBL" id="CZR49543.1"/>
    </source>
</evidence>
<reference evidence="4" key="1">
    <citation type="journal article" date="2016" name="Genome Biol. Evol.">
        <title>Comparative 'omics' of the Fusarium fujikuroi species complex highlights differences in genetic potential and metabolite synthesis.</title>
        <authorList>
            <person name="Niehaus E.-M."/>
            <person name="Muensterkoetter M."/>
            <person name="Proctor R.H."/>
            <person name="Brown D.W."/>
            <person name="Sharon A."/>
            <person name="Idan Y."/>
            <person name="Oren-Young L."/>
            <person name="Sieber C.M."/>
            <person name="Novak O."/>
            <person name="Pencik A."/>
            <person name="Tarkowska D."/>
            <person name="Hromadova K."/>
            <person name="Freeman S."/>
            <person name="Maymon M."/>
            <person name="Elazar M."/>
            <person name="Youssef S.A."/>
            <person name="El-Shabrawy E.S.M."/>
            <person name="Shalaby A.B.A."/>
            <person name="Houterman P."/>
            <person name="Brock N.L."/>
            <person name="Burkhardt I."/>
            <person name="Tsavkelova E.A."/>
            <person name="Dickschat J.S."/>
            <person name="Galuszka P."/>
            <person name="Gueldener U."/>
            <person name="Tudzynski B."/>
        </authorList>
    </citation>
    <scope>NUCLEOTIDE SEQUENCE [LARGE SCALE GENOMIC DNA]</scope>
    <source>
        <strain evidence="4">ET1</strain>
    </source>
</reference>
<evidence type="ECO:0000313" key="4">
    <source>
        <dbReference type="Proteomes" id="UP000183971"/>
    </source>
</evidence>
<evidence type="ECO:0000256" key="1">
    <source>
        <dbReference type="SAM" id="MobiDB-lite"/>
    </source>
</evidence>
<dbReference type="InterPro" id="IPR024983">
    <property type="entry name" value="CHAT_dom"/>
</dbReference>
<proteinExistence type="predicted"/>
<dbReference type="Pfam" id="PF13374">
    <property type="entry name" value="TPR_10"/>
    <property type="match status" value="1"/>
</dbReference>
<evidence type="ECO:0000259" key="2">
    <source>
        <dbReference type="Pfam" id="PF12770"/>
    </source>
</evidence>
<dbReference type="Gene3D" id="1.25.40.10">
    <property type="entry name" value="Tetratricopeptide repeat domain"/>
    <property type="match status" value="4"/>
</dbReference>
<dbReference type="PANTHER" id="PTHR19959:SF119">
    <property type="entry name" value="FUNGAL LIPASE-LIKE DOMAIN-CONTAINING PROTEIN"/>
    <property type="match status" value="1"/>
</dbReference>
<sequence>MEETQEQIQIVLEYIDATSCGDPLWAKHMSYLSHLKYRLHEHTADPVLLDDSISIGLEALRASKKDDPNRGVRLSAQASRLKERYSISGATEDLKEAIRLTDEAMQLIPDDHPMRAAALIDHGCILRLGGSVADLDEAAIVFVEATRITEDIEILFAAQKNLDTIFYEKYHLSGEVTDLELSIRSARSAISLLLDDDKQKAMHLGSLFLRLRDLYHKTNTSEALDEAVTTMQQALDLAPEGDSYYAVSLTNLGTARFDRWQLHGERVDLEASIQLVKSAIALLANEDPLKAMGLRNLSDRLYQRFRITRALDDIRECVEVGLEALAATPTNYPERVRFSSDIALRLAALYRQTRGLTELNEAIDMARQALNMTRETESWWGQLVDYLNCLLNARYAREGVVADLQEAVQLAERCIEMTCKDHKSYPERLMNLADCMWQRYRAFGVASDIHKAVSLGREALTGLPRGHADCDRFKSSLGRWLGDMFLETGLDSDLEVGIQLAREAYNSSRPDEQSHSNYSINLCELLFLGRGTRSAGGDSIDEAIQILKGEVHSMPKDDPNYHVQLMNLSTYLGTRYQEREEDSDLEEAISFARDASHSAESSSTDYFETLNNIGTLIGMRHDRSRKAVDLEEAKQVISEALQSIETSHSPRPSLLNNMANRLRVQFLITGDLNALEDAIHLAREATETEVNRRNKKALYTLGTLLGDRFISTGEIADLNTSIEILESAIADIPANDPDKPGILNNLGIRLGDRYYRTWEIADLDRSIQYTREAVSMTPKRHVEFAARSQNLAARVGDRYRRIGRLTDLEDAIRIGSDLLTSGSFVSNRSAILNNLGIRLNDKYSRTGLFEDLNNAIQHATRAVDVLPPDRLELAGHLKNLGTLLNEKYMRTADADDYTACVDIGERALQAAPLGHSLHSSCLSNMARLFFINFQKTGDLAQLEESIRMFREAVGSSPEDHPFHADRLLCLGDVLAEKYVISRDLAVLDESITYVRSASSRANAPLNVRIKASRQWLRNLLVRSQWREAFQAAEKALGLIPELVLRSLDNSDKQHLLGQVAGLACEAASTAIRGARSPMKALRFLEKGRGVLATSIEDMRTDIADLQSIQPELVDRFLKCKEEFYSITNQAQDTPVSSQAGQQYECERRFDAVLKDIRTTPGFEDFLLEPDAAKIRAAALQGPIIVINISMFDCGALVVDSRGEWAVSLPRLTKDDLEHRARLGSVGSLETLEWLWDAVANPILDYLGLTSTPKDNDWTHIWWVPTGALCRFPLHAAGYHLRKTGETVMDRAISSYSSSVKALILSRRAPIKKPTPPKALLVAIESTPGYAPLPFARQEVEAIRAICSCMDLNIIEPENKRKADIKPHLQGCNIFHFAGHSHTDETNPSLSHLLLEEGRQNPLTVGELLDMNLKKSSPFLAYLSACGTGRFKDEKFADESLHLIGACQVAGFRHVIGTLWEVQDRLCMDVARGIYGRIRDNGILDESVSHGLHHTIRMLRDIWLSSRTGRTTEAWNRENHDGGIGRAQETGLATREQQQRPRDVVAVEDEGHSDLHWVPYVHFGV</sequence>
<dbReference type="InterPro" id="IPR011990">
    <property type="entry name" value="TPR-like_helical_dom_sf"/>
</dbReference>
<protein>
    <recommendedName>
        <fullName evidence="2">CHAT domain-containing protein</fullName>
    </recommendedName>
</protein>
<dbReference type="SUPFAM" id="SSF48452">
    <property type="entry name" value="TPR-like"/>
    <property type="match status" value="1"/>
</dbReference>
<gene>
    <name evidence="3" type="ORF">FPRO_15902</name>
</gene>
<dbReference type="EMBL" id="FJOF01000017">
    <property type="protein sequence ID" value="CZR49543.1"/>
    <property type="molecule type" value="Genomic_DNA"/>
</dbReference>
<feature type="domain" description="CHAT" evidence="2">
    <location>
        <begin position="1229"/>
        <end position="1490"/>
    </location>
</feature>
<comment type="caution">
    <text evidence="3">The sequence shown here is derived from an EMBL/GenBank/DDBJ whole genome shotgun (WGS) entry which is preliminary data.</text>
</comment>
<dbReference type="RefSeq" id="XP_031090043.1">
    <property type="nucleotide sequence ID" value="XM_031224822.1"/>
</dbReference>
<dbReference type="GeneID" id="42060757"/>
<dbReference type="VEuPathDB" id="FungiDB:FPRO_15902"/>
<dbReference type="PANTHER" id="PTHR19959">
    <property type="entry name" value="KINESIN LIGHT CHAIN"/>
    <property type="match status" value="1"/>
</dbReference>
<dbReference type="Pfam" id="PF12770">
    <property type="entry name" value="CHAT"/>
    <property type="match status" value="1"/>
</dbReference>
<name>A0A1L7WA93_FUSPR</name>
<dbReference type="Proteomes" id="UP000183971">
    <property type="component" value="Unassembled WGS sequence"/>
</dbReference>
<keyword evidence="4" id="KW-1185">Reference proteome</keyword>
<accession>A0A1L7WA93</accession>
<organism evidence="3 4">
    <name type="scientific">Fusarium proliferatum (strain ET1)</name>
    <name type="common">Orchid endophyte fungus</name>
    <dbReference type="NCBI Taxonomy" id="1227346"/>
    <lineage>
        <taxon>Eukaryota</taxon>
        <taxon>Fungi</taxon>
        <taxon>Dikarya</taxon>
        <taxon>Ascomycota</taxon>
        <taxon>Pezizomycotina</taxon>
        <taxon>Sordariomycetes</taxon>
        <taxon>Hypocreomycetidae</taxon>
        <taxon>Hypocreales</taxon>
        <taxon>Nectriaceae</taxon>
        <taxon>Fusarium</taxon>
        <taxon>Fusarium fujikuroi species complex</taxon>
    </lineage>
</organism>
<feature type="region of interest" description="Disordered" evidence="1">
    <location>
        <begin position="1514"/>
        <end position="1540"/>
    </location>
</feature>